<proteinExistence type="predicted"/>
<sequence length="236" mass="27883">MAKELTRDDIIKKQYSELNKINQRLKNISECYYISYDGTIYMKSLVPFVEKMIHLRYPEKINLFYGAMILPNQFFDYAKKAKKSKMTIKENDTSFEFGQEDDQDLSITVNIVNTNEKNDEEYRKARIIPKMYKRFFELGGEGYISYKDCGNFSRLMDEQIDAIANANPVVLSYNDASITLTKHLMLDIKKDDAINISRNCYQRIDSRDCRVFYMLKNETDLYDCYTIFNTLQQISE</sequence>
<protein>
    <submittedName>
        <fullName evidence="1">Uncharacterized protein</fullName>
    </submittedName>
</protein>
<name>A0A8S5P0T1_9CAUD</name>
<dbReference type="EMBL" id="BK015305">
    <property type="protein sequence ID" value="DAE00578.1"/>
    <property type="molecule type" value="Genomic_DNA"/>
</dbReference>
<evidence type="ECO:0000313" key="1">
    <source>
        <dbReference type="EMBL" id="DAE00578.1"/>
    </source>
</evidence>
<reference evidence="1" key="1">
    <citation type="journal article" date="2021" name="Proc. Natl. Acad. Sci. U.S.A.">
        <title>A Catalog of Tens of Thousands of Viruses from Human Metagenomes Reveals Hidden Associations with Chronic Diseases.</title>
        <authorList>
            <person name="Tisza M.J."/>
            <person name="Buck C.B."/>
        </authorList>
    </citation>
    <scope>NUCLEOTIDE SEQUENCE</scope>
    <source>
        <strain evidence="1">Ctrf010</strain>
    </source>
</reference>
<organism evidence="1">
    <name type="scientific">Myoviridae sp. ctrf010</name>
    <dbReference type="NCBI Taxonomy" id="2825182"/>
    <lineage>
        <taxon>Viruses</taxon>
        <taxon>Duplodnaviria</taxon>
        <taxon>Heunggongvirae</taxon>
        <taxon>Uroviricota</taxon>
        <taxon>Caudoviricetes</taxon>
    </lineage>
</organism>
<accession>A0A8S5P0T1</accession>